<gene>
    <name evidence="7" type="primary">SLC38A4</name>
    <name evidence="7" type="synonym">slc38a4</name>
</gene>
<feature type="domain" description="Amino acid transporter transmembrane" evidence="6">
    <location>
        <begin position="35"/>
        <end position="391"/>
    </location>
</feature>
<feature type="transmembrane region" description="Helical" evidence="5">
    <location>
        <begin position="318"/>
        <end position="341"/>
    </location>
</feature>
<reference evidence="7" key="3">
    <citation type="submission" date="2025-09" db="UniProtKB">
        <authorList>
            <consortium name="Ensembl"/>
        </authorList>
    </citation>
    <scope>IDENTIFICATION</scope>
</reference>
<dbReference type="GO" id="GO:0005886">
    <property type="term" value="C:plasma membrane"/>
    <property type="evidence" value="ECO:0007669"/>
    <property type="project" value="TreeGrafter"/>
</dbReference>
<dbReference type="Proteomes" id="UP000314980">
    <property type="component" value="Unassembled WGS sequence"/>
</dbReference>
<dbReference type="PANTHER" id="PTHR22950:SF222">
    <property type="entry name" value="SODIUM-COUPLED NEUTRAL AMINO ACID TRANSPORTER 4"/>
    <property type="match status" value="1"/>
</dbReference>
<name>A0A4W6FZ74_LATCA</name>
<dbReference type="Ensembl" id="ENSLCAT00010058155.1">
    <property type="protein sequence ID" value="ENSLCAP00010056610.1"/>
    <property type="gene ID" value="ENSLCAG00010026398.1"/>
</dbReference>
<evidence type="ECO:0000256" key="3">
    <source>
        <dbReference type="ARBA" id="ARBA00022989"/>
    </source>
</evidence>
<keyword evidence="8" id="KW-1185">Reference proteome</keyword>
<evidence type="ECO:0000256" key="2">
    <source>
        <dbReference type="ARBA" id="ARBA00022692"/>
    </source>
</evidence>
<evidence type="ECO:0000256" key="1">
    <source>
        <dbReference type="ARBA" id="ARBA00004141"/>
    </source>
</evidence>
<dbReference type="Pfam" id="PF01490">
    <property type="entry name" value="Aa_trans"/>
    <property type="match status" value="1"/>
</dbReference>
<keyword evidence="4 5" id="KW-0472">Membrane</keyword>
<feature type="transmembrane region" description="Helical" evidence="5">
    <location>
        <begin position="274"/>
        <end position="298"/>
    </location>
</feature>
<feature type="transmembrane region" description="Helical" evidence="5">
    <location>
        <begin position="181"/>
        <end position="202"/>
    </location>
</feature>
<feature type="transmembrane region" description="Helical" evidence="5">
    <location>
        <begin position="112"/>
        <end position="133"/>
    </location>
</feature>
<evidence type="ECO:0000256" key="4">
    <source>
        <dbReference type="ARBA" id="ARBA00023136"/>
    </source>
</evidence>
<feature type="transmembrane region" description="Helical" evidence="5">
    <location>
        <begin position="37"/>
        <end position="58"/>
    </location>
</feature>
<evidence type="ECO:0000259" key="6">
    <source>
        <dbReference type="Pfam" id="PF01490"/>
    </source>
</evidence>
<feature type="transmembrane region" description="Helical" evidence="5">
    <location>
        <begin position="362"/>
        <end position="381"/>
    </location>
</feature>
<reference evidence="8" key="1">
    <citation type="submission" date="2015-09" db="EMBL/GenBank/DDBJ databases">
        <authorList>
            <person name="Sai Rama Sridatta P."/>
        </authorList>
    </citation>
    <scope>NUCLEOTIDE SEQUENCE [LARGE SCALE GENOMIC DNA]</scope>
</reference>
<sequence length="460" mass="51507">MDDNDDAESQKFLSNGIMKKKKYEEYHEEYHPGHASFGMSVFNLSNAIMGSGILGLSFAMANTGIVLFTVLLVGVAILSLYSVHLLLMTAKEGGSLIYEKLGERAFGWPGKMAAFGSIIMQNIGAMSSYLFIVKYELPEVIRAFLGLEESSGEWYLNGNYLVVFVSIGIILPLSLLKNLGYLGYTSGFSLSCMVFFLGVVIYKKTQLPCPLPFFYHHSSNLSINGSDMTGLYMQQNHSTAYTVPILAFAFVCHPEVLPIYSELKDRSRKKMQNVSNLSILAMLIMYMLSALFGYLTFYDNVEAELLHTFTKVYKFDTMLLLVRLAVLTAVTLTVPIVLFPIRSSITTLLFSGREFSWTRHMLIAAAILAFNNMLVIFVPTIRDIFGFIGEFRSLKCRVVSAVRSRELFVTTGSEHPPRCQHTHTKKALIFKEVSLLFSCSLFAQTTPQISKREVDNSLSS</sequence>
<dbReference type="InterPro" id="IPR013057">
    <property type="entry name" value="AA_transpt_TM"/>
</dbReference>
<protein>
    <submittedName>
        <fullName evidence="7">Solute carrier family 38 member 4</fullName>
    </submittedName>
</protein>
<dbReference type="AlphaFoldDB" id="A0A4W6FZ74"/>
<reference evidence="7" key="2">
    <citation type="submission" date="2025-08" db="UniProtKB">
        <authorList>
            <consortium name="Ensembl"/>
        </authorList>
    </citation>
    <scope>IDENTIFICATION</scope>
</reference>
<feature type="transmembrane region" description="Helical" evidence="5">
    <location>
        <begin position="154"/>
        <end position="175"/>
    </location>
</feature>
<dbReference type="GeneTree" id="ENSGT00940000158917"/>
<evidence type="ECO:0000313" key="7">
    <source>
        <dbReference type="Ensembl" id="ENSLCAP00010056610.1"/>
    </source>
</evidence>
<feature type="transmembrane region" description="Helical" evidence="5">
    <location>
        <begin position="65"/>
        <end position="87"/>
    </location>
</feature>
<accession>A0A4W6FZ74</accession>
<evidence type="ECO:0000256" key="5">
    <source>
        <dbReference type="SAM" id="Phobius"/>
    </source>
</evidence>
<organism evidence="7 8">
    <name type="scientific">Lates calcarifer</name>
    <name type="common">Barramundi</name>
    <name type="synonym">Holocentrus calcarifer</name>
    <dbReference type="NCBI Taxonomy" id="8187"/>
    <lineage>
        <taxon>Eukaryota</taxon>
        <taxon>Metazoa</taxon>
        <taxon>Chordata</taxon>
        <taxon>Craniata</taxon>
        <taxon>Vertebrata</taxon>
        <taxon>Euteleostomi</taxon>
        <taxon>Actinopterygii</taxon>
        <taxon>Neopterygii</taxon>
        <taxon>Teleostei</taxon>
        <taxon>Neoteleostei</taxon>
        <taxon>Acanthomorphata</taxon>
        <taxon>Carangaria</taxon>
        <taxon>Carangaria incertae sedis</taxon>
        <taxon>Centropomidae</taxon>
        <taxon>Lates</taxon>
    </lineage>
</organism>
<proteinExistence type="predicted"/>
<keyword evidence="2 5" id="KW-0812">Transmembrane</keyword>
<dbReference type="PANTHER" id="PTHR22950">
    <property type="entry name" value="AMINO ACID TRANSPORTER"/>
    <property type="match status" value="1"/>
</dbReference>
<keyword evidence="3 5" id="KW-1133">Transmembrane helix</keyword>
<dbReference type="GO" id="GO:0015179">
    <property type="term" value="F:L-amino acid transmembrane transporter activity"/>
    <property type="evidence" value="ECO:0007669"/>
    <property type="project" value="TreeGrafter"/>
</dbReference>
<evidence type="ECO:0000313" key="8">
    <source>
        <dbReference type="Proteomes" id="UP000314980"/>
    </source>
</evidence>
<comment type="subcellular location">
    <subcellularLocation>
        <location evidence="1">Membrane</location>
        <topology evidence="1">Multi-pass membrane protein</topology>
    </subcellularLocation>
</comment>